<gene>
    <name evidence="2" type="ORF">Syun_008629</name>
</gene>
<organism evidence="2 3">
    <name type="scientific">Stephania yunnanensis</name>
    <dbReference type="NCBI Taxonomy" id="152371"/>
    <lineage>
        <taxon>Eukaryota</taxon>
        <taxon>Viridiplantae</taxon>
        <taxon>Streptophyta</taxon>
        <taxon>Embryophyta</taxon>
        <taxon>Tracheophyta</taxon>
        <taxon>Spermatophyta</taxon>
        <taxon>Magnoliopsida</taxon>
        <taxon>Ranunculales</taxon>
        <taxon>Menispermaceae</taxon>
        <taxon>Menispermoideae</taxon>
        <taxon>Cissampelideae</taxon>
        <taxon>Stephania</taxon>
    </lineage>
</organism>
<dbReference type="EMBL" id="JBBNAF010000004">
    <property type="protein sequence ID" value="KAK9150320.1"/>
    <property type="molecule type" value="Genomic_DNA"/>
</dbReference>
<reference evidence="2 3" key="1">
    <citation type="submission" date="2024-01" db="EMBL/GenBank/DDBJ databases">
        <title>Genome assemblies of Stephania.</title>
        <authorList>
            <person name="Yang L."/>
        </authorList>
    </citation>
    <scope>NUCLEOTIDE SEQUENCE [LARGE SCALE GENOMIC DNA]</scope>
    <source>
        <strain evidence="2">YNDBR</strain>
        <tissue evidence="2">Leaf</tissue>
    </source>
</reference>
<proteinExistence type="predicted"/>
<dbReference type="AlphaFoldDB" id="A0AAP0KE58"/>
<accession>A0AAP0KE58</accession>
<evidence type="ECO:0000313" key="2">
    <source>
        <dbReference type="EMBL" id="KAK9150320.1"/>
    </source>
</evidence>
<feature type="region of interest" description="Disordered" evidence="1">
    <location>
        <begin position="26"/>
        <end position="53"/>
    </location>
</feature>
<sequence>MSTCPGEATEARARARAELRGIGSCSATSSMASTSPQSDDWRGEASLSRDGSRQFREGSIWILKLFVVRLLRILC</sequence>
<keyword evidence="3" id="KW-1185">Reference proteome</keyword>
<evidence type="ECO:0000313" key="3">
    <source>
        <dbReference type="Proteomes" id="UP001420932"/>
    </source>
</evidence>
<feature type="compositionally biased region" description="Low complexity" evidence="1">
    <location>
        <begin position="26"/>
        <end position="38"/>
    </location>
</feature>
<dbReference type="Proteomes" id="UP001420932">
    <property type="component" value="Unassembled WGS sequence"/>
</dbReference>
<protein>
    <submittedName>
        <fullName evidence="2">Uncharacterized protein</fullName>
    </submittedName>
</protein>
<evidence type="ECO:0000256" key="1">
    <source>
        <dbReference type="SAM" id="MobiDB-lite"/>
    </source>
</evidence>
<name>A0AAP0KE58_9MAGN</name>
<comment type="caution">
    <text evidence="2">The sequence shown here is derived from an EMBL/GenBank/DDBJ whole genome shotgun (WGS) entry which is preliminary data.</text>
</comment>